<dbReference type="EMBL" id="CP114202">
    <property type="protein sequence ID" value="WAT94985.1"/>
    <property type="molecule type" value="Genomic_DNA"/>
</dbReference>
<dbReference type="RefSeq" id="WP_159484217.1">
    <property type="nucleotide sequence ID" value="NZ_BLIP01000001.1"/>
</dbReference>
<evidence type="ECO:0000313" key="1">
    <source>
        <dbReference type="EMBL" id="GFE20143.1"/>
    </source>
</evidence>
<organism evidence="1 3">
    <name type="scientific">Streptomyces nigrescens</name>
    <dbReference type="NCBI Taxonomy" id="1920"/>
    <lineage>
        <taxon>Bacteria</taxon>
        <taxon>Bacillati</taxon>
        <taxon>Actinomycetota</taxon>
        <taxon>Actinomycetes</taxon>
        <taxon>Kitasatosporales</taxon>
        <taxon>Streptomycetaceae</taxon>
        <taxon>Streptomyces</taxon>
    </lineage>
</organism>
<evidence type="ECO:0000313" key="2">
    <source>
        <dbReference type="EMBL" id="WAT94985.1"/>
    </source>
</evidence>
<dbReference type="EMBL" id="BLIP01000001">
    <property type="protein sequence ID" value="GFE20143.1"/>
    <property type="molecule type" value="Genomic_DNA"/>
</dbReference>
<dbReference type="Proteomes" id="UP000429552">
    <property type="component" value="Unassembled WGS sequence"/>
</dbReference>
<gene>
    <name evidence="1" type="ORF">Sliba_05960</name>
    <name evidence="2" type="ORF">STRLI_000658</name>
</gene>
<sequence>MTALIVDGRRFDSAEPVLFALAYRAGKRAAGTDEDTDSLLRHFLTQEDYAAVAGYLEGLAAGAREQLPEHPVDCPCRRCVWDRRDLMRHLRRVWREQVPA</sequence>
<dbReference type="Proteomes" id="UP001210609">
    <property type="component" value="Chromosome"/>
</dbReference>
<accession>A0A640T8R8</accession>
<name>A0A640T8R8_STRNI</name>
<reference evidence="1 3" key="1">
    <citation type="submission" date="2019-12" db="EMBL/GenBank/DDBJ databases">
        <title>Whole genome shotgun sequence of Streptomyces libani subsp. libani NBRC 13452.</title>
        <authorList>
            <person name="Ichikawa N."/>
            <person name="Kimura A."/>
            <person name="Kitahashi Y."/>
            <person name="Komaki H."/>
            <person name="Tamura T."/>
        </authorList>
    </citation>
    <scope>NUCLEOTIDE SEQUENCE [LARGE SCALE GENOMIC DNA]</scope>
    <source>
        <strain evidence="1 3">NBRC 13452</strain>
    </source>
</reference>
<keyword evidence="4" id="KW-1185">Reference proteome</keyword>
<proteinExistence type="predicted"/>
<evidence type="ECO:0000313" key="3">
    <source>
        <dbReference type="Proteomes" id="UP000429552"/>
    </source>
</evidence>
<reference evidence="2 4" key="2">
    <citation type="submission" date="2022-12" db="EMBL/GenBank/DDBJ databases">
        <authorList>
            <person name="Ruckert C."/>
            <person name="Busche T."/>
            <person name="Kalinowski J."/>
            <person name="Wittmann C."/>
        </authorList>
    </citation>
    <scope>NUCLEOTIDE SEQUENCE [LARGE SCALE GENOMIC DNA]</scope>
    <source>
        <strain evidence="2 4">DSM 40555</strain>
    </source>
</reference>
<dbReference type="AlphaFoldDB" id="A0A640T8R8"/>
<protein>
    <submittedName>
        <fullName evidence="1">Uncharacterized protein</fullName>
    </submittedName>
</protein>
<evidence type="ECO:0000313" key="4">
    <source>
        <dbReference type="Proteomes" id="UP001210609"/>
    </source>
</evidence>